<evidence type="ECO:0000259" key="5">
    <source>
        <dbReference type="Pfam" id="PF23565"/>
    </source>
</evidence>
<feature type="domain" description="TANGO6 HEAT repeat" evidence="5">
    <location>
        <begin position="369"/>
        <end position="634"/>
    </location>
</feature>
<feature type="domain" description="TANGO6 N-terminal" evidence="6">
    <location>
        <begin position="8"/>
        <end position="261"/>
    </location>
</feature>
<feature type="region of interest" description="Disordered" evidence="2">
    <location>
        <begin position="726"/>
        <end position="745"/>
    </location>
</feature>
<comment type="caution">
    <text evidence="7">The sequence shown here is derived from an EMBL/GenBank/DDBJ whole genome shotgun (WGS) entry which is preliminary data.</text>
</comment>
<dbReference type="PANTHER" id="PTHR20959">
    <property type="entry name" value="TRANSPORT AND GOLGI ORGANIZATION PROTEIN 6 FAMILY MEMBER"/>
    <property type="match status" value="1"/>
</dbReference>
<proteinExistence type="inferred from homology"/>
<dbReference type="Gene3D" id="1.25.10.10">
    <property type="entry name" value="Leucine-rich Repeat Variant"/>
    <property type="match status" value="1"/>
</dbReference>
<feature type="compositionally biased region" description="Basic and acidic residues" evidence="2">
    <location>
        <begin position="726"/>
        <end position="742"/>
    </location>
</feature>
<dbReference type="InterPro" id="IPR019414">
    <property type="entry name" value="Rtp1_C2"/>
</dbReference>
<dbReference type="InterPro" id="IPR019451">
    <property type="entry name" value="Rtp1_C1"/>
</dbReference>
<evidence type="ECO:0000259" key="6">
    <source>
        <dbReference type="Pfam" id="PF25267"/>
    </source>
</evidence>
<evidence type="ECO:0000259" key="4">
    <source>
        <dbReference type="Pfam" id="PF10363"/>
    </source>
</evidence>
<keyword evidence="8" id="KW-1185">Reference proteome</keyword>
<dbReference type="InterPro" id="IPR011989">
    <property type="entry name" value="ARM-like"/>
</dbReference>
<gene>
    <name evidence="7" type="ORF">AGERDE_LOCUS3133</name>
</gene>
<comment type="similarity">
    <text evidence="1">Belongs to the Tango6 family.</text>
</comment>
<evidence type="ECO:0000256" key="1">
    <source>
        <dbReference type="ARBA" id="ARBA00005724"/>
    </source>
</evidence>
<evidence type="ECO:0000259" key="3">
    <source>
        <dbReference type="Pfam" id="PF10304"/>
    </source>
</evidence>
<dbReference type="GO" id="GO:0009306">
    <property type="term" value="P:protein secretion"/>
    <property type="evidence" value="ECO:0007669"/>
    <property type="project" value="TreeGrafter"/>
</dbReference>
<sequence length="1110" mass="125152">MESYREKISHILQKATILVGQTNKDKINDTTANSGTIPETLATRLEIYEQCKEKRRARTTNDNLEKGENISAEFIKEEHQQYLVKDTDKDINKKLLQTHYVKLCLETLIELNNAFRESNEMKAAQQQKQSTVDVSNELLGVRDLRLIHTMLEIVISWGIYPCLMPGAGIPLSQRSISGFTQAEILDDLNKDENDHISKTIDDPRAQYVNLFNLMESLISIIFSSNYNELSCNYTSISQILLTRHLIDMYAALLQLAYGPMPKIGDVVIVGTRDSKNITNKKQISEQGSPVNVNEQDTYVIESPLFASSRKVVNIEKARQESFIMFSRLFERSDDYRSLESLMMLLGASPFHPAPNWLKGICGRLLTHILLKPDGVQKVIDFMIGGESEVNFSKQENISRVLLSVPGQMTSVEDYFSKICPQLLAILASTTSDPNINAKCEISTTTTVAAFTIIKMNAKYPALTKKLVINKLFEKLSKWWEITSGQEKSNSTVLFDSSVQGSSIISDLTLDDSMVMDETSLQSTIRVVHRILVGSEPAPDLLQSFLEDAIAPLYHLYAFAVVSKSNLREAVLDILLSYFRIVTNSDGLEALKEIVFRKSKRHAIQPPEIGDVNEVYFAPGPLGGSVMKLRLTKQNLSPTTTNINVDLFIDFLKSLSNNDLTGDFFMYLLNEYTAAKADHSQTTNSRRVLTLLHLVLGMIDSLGSDILHKPGQVIAFANNVLENYHDRVGSDDHGSRQKQEQRENSVGLSSLANIVYDEESSDVELPEDQLDEDETLTLALTLLTSLLAEHKSLSTQDAHILNLVFENLSRFRNHQSPDVRQMTRDLRLAISVRNAARASLSSPSSINDEKERKREESIQKYKEAMEALQDEILPVRASGLVILKEMILAKDPFINEEDNLSKVLDIFIQMIQGEESFIYLNAVRGLSSLAEVHGQTIMQKLMKWYDNPNENTDNRLRVGEAILQTIQRCGKALGKYITTLLPPLLHVLDKDQNEQLRVSSLSIIGIACQTSPYALSIWFDDLVGWILNILDFEKMMIEVRRASVVLLISLFRGLAVDTIQQIRGDLLKRAYISLRYIENTDTDDLTRYHARVCRSDLDVIVKGFLTNGNDE</sequence>
<dbReference type="InterPro" id="IPR039600">
    <property type="entry name" value="TANGO6/Rtp1"/>
</dbReference>
<dbReference type="Proteomes" id="UP000789831">
    <property type="component" value="Unassembled WGS sequence"/>
</dbReference>
<dbReference type="Pfam" id="PF10363">
    <property type="entry name" value="RTP1_C1"/>
    <property type="match status" value="1"/>
</dbReference>
<dbReference type="OrthoDB" id="39591at2759"/>
<accession>A0A9N8Z7M4</accession>
<protein>
    <submittedName>
        <fullName evidence="7">12155_t:CDS:1</fullName>
    </submittedName>
</protein>
<reference evidence="7" key="1">
    <citation type="submission" date="2021-06" db="EMBL/GenBank/DDBJ databases">
        <authorList>
            <person name="Kallberg Y."/>
            <person name="Tangrot J."/>
            <person name="Rosling A."/>
        </authorList>
    </citation>
    <scope>NUCLEOTIDE SEQUENCE</scope>
    <source>
        <strain evidence="7">MT106</strain>
    </source>
</reference>
<evidence type="ECO:0000256" key="2">
    <source>
        <dbReference type="SAM" id="MobiDB-lite"/>
    </source>
</evidence>
<feature type="domain" description="RNA polymerase II assembly factor Rtp1 C-terminal" evidence="3">
    <location>
        <begin position="1073"/>
        <end position="1092"/>
    </location>
</feature>
<dbReference type="PANTHER" id="PTHR20959:SF1">
    <property type="entry name" value="TRANSPORT AND GOLGI ORGANIZATION PROTEIN 6 HOMOLOG"/>
    <property type="match status" value="1"/>
</dbReference>
<dbReference type="InterPro" id="IPR057347">
    <property type="entry name" value="TANGO6_N"/>
</dbReference>
<name>A0A9N8Z7M4_9GLOM</name>
<organism evidence="7 8">
    <name type="scientific">Ambispora gerdemannii</name>
    <dbReference type="NCBI Taxonomy" id="144530"/>
    <lineage>
        <taxon>Eukaryota</taxon>
        <taxon>Fungi</taxon>
        <taxon>Fungi incertae sedis</taxon>
        <taxon>Mucoromycota</taxon>
        <taxon>Glomeromycotina</taxon>
        <taxon>Glomeromycetes</taxon>
        <taxon>Archaeosporales</taxon>
        <taxon>Ambisporaceae</taxon>
        <taxon>Ambispora</taxon>
    </lineage>
</organism>
<dbReference type="EMBL" id="CAJVPL010000286">
    <property type="protein sequence ID" value="CAG8478966.1"/>
    <property type="molecule type" value="Genomic_DNA"/>
</dbReference>
<dbReference type="InterPro" id="IPR057407">
    <property type="entry name" value="HEAT_TANGO6"/>
</dbReference>
<evidence type="ECO:0000313" key="8">
    <source>
        <dbReference type="Proteomes" id="UP000789831"/>
    </source>
</evidence>
<feature type="domain" description="RNA polymerase II assembly factor Rtp1 C-terminal" evidence="4">
    <location>
        <begin position="860"/>
        <end position="970"/>
    </location>
</feature>
<dbReference type="Pfam" id="PF10304">
    <property type="entry name" value="RTP1_C2"/>
    <property type="match status" value="1"/>
</dbReference>
<dbReference type="InterPro" id="IPR016024">
    <property type="entry name" value="ARM-type_fold"/>
</dbReference>
<dbReference type="AlphaFoldDB" id="A0A9N8Z7M4"/>
<dbReference type="SUPFAM" id="SSF48371">
    <property type="entry name" value="ARM repeat"/>
    <property type="match status" value="1"/>
</dbReference>
<dbReference type="Pfam" id="PF25267">
    <property type="entry name" value="TANGO6_N"/>
    <property type="match status" value="1"/>
</dbReference>
<evidence type="ECO:0000313" key="7">
    <source>
        <dbReference type="EMBL" id="CAG8478966.1"/>
    </source>
</evidence>
<dbReference type="Pfam" id="PF23565">
    <property type="entry name" value="ARM_TANGO6"/>
    <property type="match status" value="1"/>
</dbReference>